<protein>
    <submittedName>
        <fullName evidence="2">Uncharacterized protein</fullName>
    </submittedName>
</protein>
<name>A0A132B5W3_MOLSC</name>
<dbReference type="RefSeq" id="XP_018061412.1">
    <property type="nucleotide sequence ID" value="XM_018220946.1"/>
</dbReference>
<organism evidence="2 3">
    <name type="scientific">Mollisia scopiformis</name>
    <name type="common">Conifer needle endophyte fungus</name>
    <name type="synonym">Phialocephala scopiformis</name>
    <dbReference type="NCBI Taxonomy" id="149040"/>
    <lineage>
        <taxon>Eukaryota</taxon>
        <taxon>Fungi</taxon>
        <taxon>Dikarya</taxon>
        <taxon>Ascomycota</taxon>
        <taxon>Pezizomycotina</taxon>
        <taxon>Leotiomycetes</taxon>
        <taxon>Helotiales</taxon>
        <taxon>Mollisiaceae</taxon>
        <taxon>Mollisia</taxon>
    </lineage>
</organism>
<evidence type="ECO:0000313" key="3">
    <source>
        <dbReference type="Proteomes" id="UP000070700"/>
    </source>
</evidence>
<keyword evidence="3" id="KW-1185">Reference proteome</keyword>
<evidence type="ECO:0000256" key="1">
    <source>
        <dbReference type="SAM" id="MobiDB-lite"/>
    </source>
</evidence>
<accession>A0A132B5W3</accession>
<dbReference type="Proteomes" id="UP000070700">
    <property type="component" value="Unassembled WGS sequence"/>
</dbReference>
<sequence length="231" mass="25904">MASDDESVQSSQSSRSLESEDLENDADDGLAIIGKKTLAQLQARLKREGIFYTKDDKLPIIQGKSAPSIKGCLLAGDETPTDAFEEVANWCKTKNEELIEQLERRKLKTRGAKWIRVERLIQHEFLCRDEQEDESSSKDRKGNGKRKGRAGSMEPPKDQAVPKLDPEDVHHTVANLLVSALYNAVFFDKRTDLIAGYRPKGDEGVTPWSQRLLGHGHSHSTQSKAFNVFIQ</sequence>
<dbReference type="EMBL" id="KQ947442">
    <property type="protein sequence ID" value="KUJ07057.1"/>
    <property type="molecule type" value="Genomic_DNA"/>
</dbReference>
<dbReference type="KEGG" id="psco:LY89DRAFT_743382"/>
<dbReference type="AlphaFoldDB" id="A0A132B5W3"/>
<dbReference type="InParanoid" id="A0A132B5W3"/>
<reference evidence="2 3" key="1">
    <citation type="submission" date="2015-10" db="EMBL/GenBank/DDBJ databases">
        <title>Full genome of DAOMC 229536 Phialocephala scopiformis, a fungal endophyte of spruce producing the potent anti-insectan compound rugulosin.</title>
        <authorList>
            <consortium name="DOE Joint Genome Institute"/>
            <person name="Walker A.K."/>
            <person name="Frasz S.L."/>
            <person name="Seifert K.A."/>
            <person name="Miller J.D."/>
            <person name="Mondo S.J."/>
            <person name="Labutti K."/>
            <person name="Lipzen A."/>
            <person name="Dockter R."/>
            <person name="Kennedy M."/>
            <person name="Grigoriev I.V."/>
            <person name="Spatafora J.W."/>
        </authorList>
    </citation>
    <scope>NUCLEOTIDE SEQUENCE [LARGE SCALE GENOMIC DNA]</scope>
    <source>
        <strain evidence="2 3">CBS 120377</strain>
    </source>
</reference>
<dbReference type="GeneID" id="28830672"/>
<feature type="region of interest" description="Disordered" evidence="1">
    <location>
        <begin position="1"/>
        <end position="23"/>
    </location>
</feature>
<gene>
    <name evidence="2" type="ORF">LY89DRAFT_743382</name>
</gene>
<evidence type="ECO:0000313" key="2">
    <source>
        <dbReference type="EMBL" id="KUJ07057.1"/>
    </source>
</evidence>
<proteinExistence type="predicted"/>
<feature type="region of interest" description="Disordered" evidence="1">
    <location>
        <begin position="131"/>
        <end position="164"/>
    </location>
</feature>
<feature type="compositionally biased region" description="Basic and acidic residues" evidence="1">
    <location>
        <begin position="131"/>
        <end position="142"/>
    </location>
</feature>